<proteinExistence type="inferred from homology"/>
<dbReference type="EC" id="1.1.1.193" evidence="12"/>
<dbReference type="Gene3D" id="3.40.430.10">
    <property type="entry name" value="Dihydrofolate Reductase, subunit A"/>
    <property type="match status" value="1"/>
</dbReference>
<keyword evidence="8 12" id="KW-0862">Zinc</keyword>
<evidence type="ECO:0000259" key="13">
    <source>
        <dbReference type="PROSITE" id="PS51747"/>
    </source>
</evidence>
<keyword evidence="9 12" id="KW-0521">NADP</keyword>
<dbReference type="SUPFAM" id="SSF53597">
    <property type="entry name" value="Dihydrofolate reductase-like"/>
    <property type="match status" value="1"/>
</dbReference>
<reference evidence="15" key="1">
    <citation type="journal article" date="2019" name="Int. J. Syst. Evol. Microbiol.">
        <title>The Global Catalogue of Microorganisms (GCM) 10K type strain sequencing project: providing services to taxonomists for standard genome sequencing and annotation.</title>
        <authorList>
            <consortium name="The Broad Institute Genomics Platform"/>
            <consortium name="The Broad Institute Genome Sequencing Center for Infectious Disease"/>
            <person name="Wu L."/>
            <person name="Ma J."/>
        </authorList>
    </citation>
    <scope>NUCLEOTIDE SEQUENCE [LARGE SCALE GENOMIC DNA]</scope>
    <source>
        <strain evidence="15">JCM 17551</strain>
    </source>
</reference>
<comment type="similarity">
    <text evidence="5 12">In the C-terminal section; belongs to the HTP reductase family.</text>
</comment>
<evidence type="ECO:0000256" key="7">
    <source>
        <dbReference type="ARBA" id="ARBA00022723"/>
    </source>
</evidence>
<comment type="cofactor">
    <cofactor evidence="12">
        <name>Zn(2+)</name>
        <dbReference type="ChEBI" id="CHEBI:29105"/>
    </cofactor>
    <text evidence="12">Binds 1 zinc ion.</text>
</comment>
<comment type="catalytic activity">
    <reaction evidence="12">
        <text>2,5-diamino-6-hydroxy-4-(5-phosphoribosylamino)-pyrimidine + H2O + H(+) = 5-amino-6-(5-phospho-D-ribosylamino)uracil + NH4(+)</text>
        <dbReference type="Rhea" id="RHEA:21868"/>
        <dbReference type="ChEBI" id="CHEBI:15377"/>
        <dbReference type="ChEBI" id="CHEBI:15378"/>
        <dbReference type="ChEBI" id="CHEBI:28938"/>
        <dbReference type="ChEBI" id="CHEBI:58453"/>
        <dbReference type="ChEBI" id="CHEBI:58614"/>
        <dbReference type="EC" id="3.5.4.26"/>
    </reaction>
</comment>
<dbReference type="NCBIfam" id="TIGR00326">
    <property type="entry name" value="eubact_ribD"/>
    <property type="match status" value="1"/>
</dbReference>
<evidence type="ECO:0000256" key="5">
    <source>
        <dbReference type="ARBA" id="ARBA00007417"/>
    </source>
</evidence>
<dbReference type="InterPro" id="IPR004794">
    <property type="entry name" value="Eubact_RibD"/>
</dbReference>
<accession>A0ABP7M1F2</accession>
<keyword evidence="10 12" id="KW-0560">Oxidoreductase</keyword>
<dbReference type="PROSITE" id="PS00903">
    <property type="entry name" value="CYT_DCMP_DEAMINASES_1"/>
    <property type="match status" value="1"/>
</dbReference>
<evidence type="ECO:0000256" key="1">
    <source>
        <dbReference type="ARBA" id="ARBA00002151"/>
    </source>
</evidence>
<evidence type="ECO:0000256" key="10">
    <source>
        <dbReference type="ARBA" id="ARBA00023002"/>
    </source>
</evidence>
<dbReference type="PANTHER" id="PTHR38011:SF7">
    <property type="entry name" value="2,5-DIAMINO-6-RIBOSYLAMINO-4(3H)-PYRIMIDINONE 5'-PHOSPHATE REDUCTASE"/>
    <property type="match status" value="1"/>
</dbReference>
<dbReference type="SUPFAM" id="SSF53927">
    <property type="entry name" value="Cytidine deaminase-like"/>
    <property type="match status" value="1"/>
</dbReference>
<evidence type="ECO:0000313" key="14">
    <source>
        <dbReference type="EMBL" id="GAA3910392.1"/>
    </source>
</evidence>
<keyword evidence="6 12" id="KW-0686">Riboflavin biosynthesis</keyword>
<dbReference type="InterPro" id="IPR002125">
    <property type="entry name" value="CMP_dCMP_dom"/>
</dbReference>
<gene>
    <name evidence="14" type="primary">ribD</name>
    <name evidence="14" type="ORF">GCM10022277_01310</name>
</gene>
<dbReference type="PROSITE" id="PS51747">
    <property type="entry name" value="CYT_DCMP_DEAMINASES_2"/>
    <property type="match status" value="1"/>
</dbReference>
<sequence>MAHSEFNSDSEFNSELKFTSEDRQWMQRAIELAREGWYTTHPNPRVGCVIVKDQEVVGEGFHYRAGEPHAEVHAIRDAGEKAQGATAYVTLEPCSHFGRTPPCCDGLIAAGVSRVVAAMEDPNPQVAGKGLARIQAAGIDVASGLLEAEARALNPGFLKRMEHKLPYVRVKQAMSLDGRTAMASGESKWITGADARSDVQRLRAQSGAIITGVASVIHDDSSLTVRKDELGLADTLSNDIVAKQPIRVVLDTHLSIPETAKLLGLDGKTIIVCSNALNAEQEHKANFLAEKATVIKAPLVEGRIDLGWLLTVLADTHEVCDVLVEAGATLCGQFLALDLVDEYWVYVAPKLMGAQARPLVDLGYSTMSQALNFEFEDAVMLGRDLRLIARPVKSDADNTAAGK</sequence>
<dbReference type="Pfam" id="PF01872">
    <property type="entry name" value="RibD_C"/>
    <property type="match status" value="1"/>
</dbReference>
<evidence type="ECO:0000256" key="2">
    <source>
        <dbReference type="ARBA" id="ARBA00004882"/>
    </source>
</evidence>
<dbReference type="Gene3D" id="3.40.140.10">
    <property type="entry name" value="Cytidine Deaminase, domain 2"/>
    <property type="match status" value="1"/>
</dbReference>
<comment type="caution">
    <text evidence="14">The sequence shown here is derived from an EMBL/GenBank/DDBJ whole genome shotgun (WGS) entry which is preliminary data.</text>
</comment>
<evidence type="ECO:0000313" key="15">
    <source>
        <dbReference type="Proteomes" id="UP001501565"/>
    </source>
</evidence>
<name>A0ABP7M1F2_9GAMM</name>
<dbReference type="EC" id="3.5.4.26" evidence="12"/>
<dbReference type="InterPro" id="IPR024072">
    <property type="entry name" value="DHFR-like_dom_sf"/>
</dbReference>
<dbReference type="CDD" id="cd01284">
    <property type="entry name" value="Riboflavin_deaminase-reductase"/>
    <property type="match status" value="1"/>
</dbReference>
<evidence type="ECO:0000256" key="8">
    <source>
        <dbReference type="ARBA" id="ARBA00022833"/>
    </source>
</evidence>
<dbReference type="NCBIfam" id="TIGR00227">
    <property type="entry name" value="ribD_Cterm"/>
    <property type="match status" value="1"/>
</dbReference>
<comment type="pathway">
    <text evidence="3 12">Cofactor biosynthesis; riboflavin biosynthesis; 5-amino-6-(D-ribitylamino)uracil from GTP: step 3/4.</text>
</comment>
<dbReference type="InterPro" id="IPR011549">
    <property type="entry name" value="RibD_C"/>
</dbReference>
<dbReference type="InterPro" id="IPR050765">
    <property type="entry name" value="Riboflavin_Biosynth_HTPR"/>
</dbReference>
<dbReference type="InterPro" id="IPR002734">
    <property type="entry name" value="RibDG_C"/>
</dbReference>
<dbReference type="InterPro" id="IPR016193">
    <property type="entry name" value="Cytidine_deaminase-like"/>
</dbReference>
<keyword evidence="7 12" id="KW-0479">Metal-binding</keyword>
<keyword evidence="11" id="KW-0511">Multifunctional enzyme</keyword>
<dbReference type="PANTHER" id="PTHR38011">
    <property type="entry name" value="DIHYDROFOLATE REDUCTASE FAMILY PROTEIN (AFU_ORTHOLOGUE AFUA_8G06820)"/>
    <property type="match status" value="1"/>
</dbReference>
<dbReference type="Proteomes" id="UP001501565">
    <property type="component" value="Unassembled WGS sequence"/>
</dbReference>
<dbReference type="InterPro" id="IPR016192">
    <property type="entry name" value="APOBEC/CMP_deaminase_Zn-bd"/>
</dbReference>
<dbReference type="EMBL" id="BAABBN010000002">
    <property type="protein sequence ID" value="GAA3910392.1"/>
    <property type="molecule type" value="Genomic_DNA"/>
</dbReference>
<evidence type="ECO:0000256" key="11">
    <source>
        <dbReference type="ARBA" id="ARBA00023268"/>
    </source>
</evidence>
<evidence type="ECO:0000256" key="4">
    <source>
        <dbReference type="ARBA" id="ARBA00005259"/>
    </source>
</evidence>
<comment type="catalytic activity">
    <reaction evidence="12">
        <text>5-amino-6-(5-phospho-D-ribitylamino)uracil + NADP(+) = 5-amino-6-(5-phospho-D-ribosylamino)uracil + NADPH + H(+)</text>
        <dbReference type="Rhea" id="RHEA:17845"/>
        <dbReference type="ChEBI" id="CHEBI:15378"/>
        <dbReference type="ChEBI" id="CHEBI:57783"/>
        <dbReference type="ChEBI" id="CHEBI:58349"/>
        <dbReference type="ChEBI" id="CHEBI:58421"/>
        <dbReference type="ChEBI" id="CHEBI:58453"/>
        <dbReference type="EC" id="1.1.1.193"/>
    </reaction>
</comment>
<keyword evidence="15" id="KW-1185">Reference proteome</keyword>
<dbReference type="Pfam" id="PF00383">
    <property type="entry name" value="dCMP_cyt_deam_1"/>
    <property type="match status" value="1"/>
</dbReference>
<feature type="domain" description="CMP/dCMP-type deaminase" evidence="13">
    <location>
        <begin position="20"/>
        <end position="142"/>
    </location>
</feature>
<comment type="similarity">
    <text evidence="4 12">In the N-terminal section; belongs to the cytidine and deoxycytidylate deaminase family.</text>
</comment>
<evidence type="ECO:0000256" key="9">
    <source>
        <dbReference type="ARBA" id="ARBA00022857"/>
    </source>
</evidence>
<comment type="function">
    <text evidence="1 12">Converts 2,5-diamino-6-(ribosylamino)-4(3h)-pyrimidinone 5'-phosphate into 5-amino-6-(ribosylamino)-2,4(1h,3h)-pyrimidinedione 5'-phosphate.</text>
</comment>
<protein>
    <recommendedName>
        <fullName evidence="12">Riboflavin biosynthesis protein RibD</fullName>
    </recommendedName>
    <domain>
        <recommendedName>
            <fullName evidence="12">Diaminohydroxyphosphoribosylaminopyrimidine deaminase</fullName>
            <shortName evidence="12">DRAP deaminase</shortName>
            <ecNumber evidence="12">3.5.4.26</ecNumber>
        </recommendedName>
        <alternativeName>
            <fullName evidence="12">Riboflavin-specific deaminase</fullName>
        </alternativeName>
    </domain>
    <domain>
        <recommendedName>
            <fullName evidence="12">5-amino-6-(5-phosphoribosylamino)uracil reductase</fullName>
            <ecNumber evidence="12">1.1.1.193</ecNumber>
        </recommendedName>
        <alternativeName>
            <fullName evidence="12">HTP reductase</fullName>
        </alternativeName>
    </domain>
</protein>
<comment type="pathway">
    <text evidence="2 12">Cofactor biosynthesis; riboflavin biosynthesis; 5-amino-6-(D-ribitylamino)uracil from GTP: step 2/4.</text>
</comment>
<organism evidence="14 15">
    <name type="scientific">Litoribacillus peritrichatus</name>
    <dbReference type="NCBI Taxonomy" id="718191"/>
    <lineage>
        <taxon>Bacteria</taxon>
        <taxon>Pseudomonadati</taxon>
        <taxon>Pseudomonadota</taxon>
        <taxon>Gammaproteobacteria</taxon>
        <taxon>Oceanospirillales</taxon>
        <taxon>Oceanospirillaceae</taxon>
        <taxon>Litoribacillus</taxon>
    </lineage>
</organism>
<evidence type="ECO:0000256" key="6">
    <source>
        <dbReference type="ARBA" id="ARBA00022619"/>
    </source>
</evidence>
<dbReference type="PIRSF" id="PIRSF006769">
    <property type="entry name" value="RibD"/>
    <property type="match status" value="1"/>
</dbReference>
<keyword evidence="12" id="KW-0378">Hydrolase</keyword>
<evidence type="ECO:0000256" key="12">
    <source>
        <dbReference type="PIRNR" id="PIRNR006769"/>
    </source>
</evidence>
<dbReference type="RefSeq" id="WP_344794405.1">
    <property type="nucleotide sequence ID" value="NZ_BAABBN010000002.1"/>
</dbReference>
<evidence type="ECO:0000256" key="3">
    <source>
        <dbReference type="ARBA" id="ARBA00004910"/>
    </source>
</evidence>